<keyword evidence="6" id="KW-0408">Iron</keyword>
<evidence type="ECO:0000259" key="7">
    <source>
        <dbReference type="Pfam" id="PF02668"/>
    </source>
</evidence>
<evidence type="ECO:0000256" key="3">
    <source>
        <dbReference type="ARBA" id="ARBA00022723"/>
    </source>
</evidence>
<dbReference type="Pfam" id="PF02668">
    <property type="entry name" value="TauD"/>
    <property type="match status" value="1"/>
</dbReference>
<keyword evidence="5" id="KW-0560">Oxidoreductase</keyword>
<evidence type="ECO:0000256" key="4">
    <source>
        <dbReference type="ARBA" id="ARBA00022964"/>
    </source>
</evidence>
<dbReference type="GO" id="GO:0051213">
    <property type="term" value="F:dioxygenase activity"/>
    <property type="evidence" value="ECO:0007669"/>
    <property type="project" value="UniProtKB-KW"/>
</dbReference>
<keyword evidence="4 8" id="KW-0223">Dioxygenase</keyword>
<gene>
    <name evidence="8" type="ORF">ACIGXA_08695</name>
</gene>
<evidence type="ECO:0000256" key="1">
    <source>
        <dbReference type="ARBA" id="ARBA00001954"/>
    </source>
</evidence>
<dbReference type="EMBL" id="JBITYG010000002">
    <property type="protein sequence ID" value="MFI9100593.1"/>
    <property type="molecule type" value="Genomic_DNA"/>
</dbReference>
<dbReference type="Proteomes" id="UP001614394">
    <property type="component" value="Unassembled WGS sequence"/>
</dbReference>
<dbReference type="InterPro" id="IPR051178">
    <property type="entry name" value="TfdA_dioxygenase"/>
</dbReference>
<dbReference type="Gene3D" id="3.60.130.10">
    <property type="entry name" value="Clavaminate synthase-like"/>
    <property type="match status" value="1"/>
</dbReference>
<dbReference type="RefSeq" id="WP_399645961.1">
    <property type="nucleotide sequence ID" value="NZ_JBITYG010000002.1"/>
</dbReference>
<comment type="cofactor">
    <cofactor evidence="1">
        <name>Fe(2+)</name>
        <dbReference type="ChEBI" id="CHEBI:29033"/>
    </cofactor>
</comment>
<dbReference type="PANTHER" id="PTHR43779:SF3">
    <property type="entry name" value="(3R)-3-[(CARBOXYMETHYL)AMINO]FATTY ACID OXYGENASE_DECARBOXYLASE"/>
    <property type="match status" value="1"/>
</dbReference>
<evidence type="ECO:0000256" key="6">
    <source>
        <dbReference type="ARBA" id="ARBA00023004"/>
    </source>
</evidence>
<dbReference type="InterPro" id="IPR042098">
    <property type="entry name" value="TauD-like_sf"/>
</dbReference>
<protein>
    <submittedName>
        <fullName evidence="8">TauD/TfdA dioxygenase family protein</fullName>
    </submittedName>
</protein>
<name>A0ABW8C3E0_9ACTN</name>
<comment type="caution">
    <text evidence="8">The sequence shown here is derived from an EMBL/GenBank/DDBJ whole genome shotgun (WGS) entry which is preliminary data.</text>
</comment>
<evidence type="ECO:0000313" key="9">
    <source>
        <dbReference type="Proteomes" id="UP001614394"/>
    </source>
</evidence>
<accession>A0ABW8C3E0</accession>
<dbReference type="PANTHER" id="PTHR43779">
    <property type="entry name" value="DIOXYGENASE RV0097-RELATED"/>
    <property type="match status" value="1"/>
</dbReference>
<evidence type="ECO:0000313" key="8">
    <source>
        <dbReference type="EMBL" id="MFI9100593.1"/>
    </source>
</evidence>
<evidence type="ECO:0000256" key="2">
    <source>
        <dbReference type="ARBA" id="ARBA00005896"/>
    </source>
</evidence>
<evidence type="ECO:0000256" key="5">
    <source>
        <dbReference type="ARBA" id="ARBA00023002"/>
    </source>
</evidence>
<organism evidence="8 9">
    <name type="scientific">Streptomyces fildesensis</name>
    <dbReference type="NCBI Taxonomy" id="375757"/>
    <lineage>
        <taxon>Bacteria</taxon>
        <taxon>Bacillati</taxon>
        <taxon>Actinomycetota</taxon>
        <taxon>Actinomycetes</taxon>
        <taxon>Kitasatosporales</taxon>
        <taxon>Streptomycetaceae</taxon>
        <taxon>Streptomyces</taxon>
    </lineage>
</organism>
<feature type="domain" description="TauD/TfdA-like" evidence="7">
    <location>
        <begin position="9"/>
        <end position="270"/>
    </location>
</feature>
<keyword evidence="9" id="KW-1185">Reference proteome</keyword>
<keyword evidence="3" id="KW-0479">Metal-binding</keyword>
<proteinExistence type="inferred from homology"/>
<dbReference type="SUPFAM" id="SSF51197">
    <property type="entry name" value="Clavaminate synthase-like"/>
    <property type="match status" value="1"/>
</dbReference>
<dbReference type="InterPro" id="IPR003819">
    <property type="entry name" value="TauD/TfdA-like"/>
</dbReference>
<sequence length="297" mass="33621">MKITPQAGKTLGASIEGFDHAAASDDDIATLKQTVYTRKIAVLKGQDLSPKQFLELGKRLGRPETYYEPMYQHPEVEEIFVSSNVPKDGKQIGVPKTGKFWHADYMFMPDPFGLTLIYPQVIPQKSRGTYFIDMGRAYEALPEDLKQDIEGTYARHSVRKYFKIRPHDVYRPISEILEEVETKTPPVVKPTTFTHPFTGETVLYLSEGFTVGLEDANGVPLDEALLRRLFEATGQLDDEFTHPGIHLQSFEQGDLLVWDNRSLIHRALHTTAPEPTVSFRVTVHDERKLYDAESPAA</sequence>
<reference evidence="8 9" key="1">
    <citation type="submission" date="2024-10" db="EMBL/GenBank/DDBJ databases">
        <title>The Natural Products Discovery Center: Release of the First 8490 Sequenced Strains for Exploring Actinobacteria Biosynthetic Diversity.</title>
        <authorList>
            <person name="Kalkreuter E."/>
            <person name="Kautsar S.A."/>
            <person name="Yang D."/>
            <person name="Bader C.D."/>
            <person name="Teijaro C.N."/>
            <person name="Fluegel L."/>
            <person name="Davis C.M."/>
            <person name="Simpson J.R."/>
            <person name="Lauterbach L."/>
            <person name="Steele A.D."/>
            <person name="Gui C."/>
            <person name="Meng S."/>
            <person name="Li G."/>
            <person name="Viehrig K."/>
            <person name="Ye F."/>
            <person name="Su P."/>
            <person name="Kiefer A.F."/>
            <person name="Nichols A."/>
            <person name="Cepeda A.J."/>
            <person name="Yan W."/>
            <person name="Fan B."/>
            <person name="Jiang Y."/>
            <person name="Adhikari A."/>
            <person name="Zheng C.-J."/>
            <person name="Schuster L."/>
            <person name="Cowan T.M."/>
            <person name="Smanski M.J."/>
            <person name="Chevrette M.G."/>
            <person name="De Carvalho L.P.S."/>
            <person name="Shen B."/>
        </authorList>
    </citation>
    <scope>NUCLEOTIDE SEQUENCE [LARGE SCALE GENOMIC DNA]</scope>
    <source>
        <strain evidence="8 9">NPDC053399</strain>
    </source>
</reference>
<comment type="similarity">
    <text evidence="2">Belongs to the TfdA dioxygenase family.</text>
</comment>